<keyword evidence="8" id="KW-0347">Helicase</keyword>
<dbReference type="SUPFAM" id="SSF52540">
    <property type="entry name" value="P-loop containing nucleoside triphosphate hydrolases"/>
    <property type="match status" value="2"/>
</dbReference>
<evidence type="ECO:0000256" key="12">
    <source>
        <dbReference type="ARBA" id="ARBA00023242"/>
    </source>
</evidence>
<feature type="compositionally biased region" description="Acidic residues" evidence="14">
    <location>
        <begin position="383"/>
        <end position="393"/>
    </location>
</feature>
<dbReference type="InterPro" id="IPR050628">
    <property type="entry name" value="SNF2_RAD54_helicase_TF"/>
</dbReference>
<evidence type="ECO:0000256" key="5">
    <source>
        <dbReference type="ARBA" id="ARBA00022763"/>
    </source>
</evidence>
<evidence type="ECO:0000259" key="15">
    <source>
        <dbReference type="PROSITE" id="PS50089"/>
    </source>
</evidence>
<dbReference type="GO" id="GO:0005524">
    <property type="term" value="F:ATP binding"/>
    <property type="evidence" value="ECO:0007669"/>
    <property type="project" value="UniProtKB-KW"/>
</dbReference>
<dbReference type="GO" id="GO:0016818">
    <property type="term" value="F:hydrolase activity, acting on acid anhydrides, in phosphorus-containing anhydrides"/>
    <property type="evidence" value="ECO:0007669"/>
    <property type="project" value="InterPro"/>
</dbReference>
<dbReference type="InterPro" id="IPR027417">
    <property type="entry name" value="P-loop_NTPase"/>
</dbReference>
<keyword evidence="19" id="KW-1185">Reference proteome</keyword>
<accession>A0AAD9D0K5</accession>
<dbReference type="Gene3D" id="3.30.40.10">
    <property type="entry name" value="Zinc/RING finger domain, C3HC4 (zinc finger)"/>
    <property type="match status" value="1"/>
</dbReference>
<evidence type="ECO:0000259" key="17">
    <source>
        <dbReference type="PROSITE" id="PS51194"/>
    </source>
</evidence>
<dbReference type="PROSITE" id="PS51192">
    <property type="entry name" value="HELICASE_ATP_BIND_1"/>
    <property type="match status" value="1"/>
</dbReference>
<comment type="similarity">
    <text evidence="2">Belongs to the SNF2/RAD54 helicase family.</text>
</comment>
<comment type="caution">
    <text evidence="18">The sequence shown here is derived from an EMBL/GenBank/DDBJ whole genome shotgun (WGS) entry which is preliminary data.</text>
</comment>
<name>A0AAD9D0K5_PAPLA</name>
<reference evidence="18" key="1">
    <citation type="submission" date="2023-02" db="EMBL/GenBank/DDBJ databases">
        <title>Identification and recombinant expression of a fungal hydrolase from Papiliotrema laurentii that hydrolyzes apple cutin and clears colloidal polyester polyurethane.</title>
        <authorList>
            <consortium name="DOE Joint Genome Institute"/>
            <person name="Roman V.A."/>
            <person name="Bojanowski C."/>
            <person name="Crable B.R."/>
            <person name="Wagner D.N."/>
            <person name="Hung C.S."/>
            <person name="Nadeau L.J."/>
            <person name="Schratz L."/>
            <person name="Haridas S."/>
            <person name="Pangilinan J."/>
            <person name="Lipzen A."/>
            <person name="Na H."/>
            <person name="Yan M."/>
            <person name="Ng V."/>
            <person name="Grigoriev I.V."/>
            <person name="Spatafora J.W."/>
            <person name="Barlow D."/>
            <person name="Biffinger J."/>
            <person name="Kelley-Loughnane N."/>
            <person name="Varaljay V.A."/>
            <person name="Crookes-Goodson W.J."/>
        </authorList>
    </citation>
    <scope>NUCLEOTIDE SEQUENCE</scope>
    <source>
        <strain evidence="18">5307AH</strain>
    </source>
</reference>
<evidence type="ECO:0000256" key="1">
    <source>
        <dbReference type="ARBA" id="ARBA00004123"/>
    </source>
</evidence>
<evidence type="ECO:0000256" key="13">
    <source>
        <dbReference type="PROSITE-ProRule" id="PRU00175"/>
    </source>
</evidence>
<dbReference type="GO" id="GO:0005634">
    <property type="term" value="C:nucleus"/>
    <property type="evidence" value="ECO:0007669"/>
    <property type="project" value="UniProtKB-SubCell"/>
</dbReference>
<dbReference type="AlphaFoldDB" id="A0AAD9D0K5"/>
<dbReference type="SMART" id="SM00490">
    <property type="entry name" value="HELICc"/>
    <property type="match status" value="1"/>
</dbReference>
<dbReference type="Gene3D" id="3.40.50.10810">
    <property type="entry name" value="Tandem AAA-ATPase domain"/>
    <property type="match status" value="1"/>
</dbReference>
<dbReference type="InterPro" id="IPR049730">
    <property type="entry name" value="SNF2/RAD54-like_C"/>
</dbReference>
<dbReference type="InterPro" id="IPR038718">
    <property type="entry name" value="SNF2-like_sf"/>
</dbReference>
<evidence type="ECO:0000313" key="18">
    <source>
        <dbReference type="EMBL" id="KAK1924159.1"/>
    </source>
</evidence>
<dbReference type="InterPro" id="IPR001841">
    <property type="entry name" value="Znf_RING"/>
</dbReference>
<feature type="region of interest" description="Disordered" evidence="14">
    <location>
        <begin position="351"/>
        <end position="402"/>
    </location>
</feature>
<keyword evidence="6 13" id="KW-0863">Zinc-finger</keyword>
<keyword evidence="9" id="KW-0862">Zinc</keyword>
<dbReference type="InterPro" id="IPR000330">
    <property type="entry name" value="SNF2_N"/>
</dbReference>
<dbReference type="PROSITE" id="PS51194">
    <property type="entry name" value="HELICASE_CTER"/>
    <property type="match status" value="1"/>
</dbReference>
<dbReference type="EMBL" id="JAODAN010000005">
    <property type="protein sequence ID" value="KAK1924159.1"/>
    <property type="molecule type" value="Genomic_DNA"/>
</dbReference>
<dbReference type="PANTHER" id="PTHR45626:SF22">
    <property type="entry name" value="DNA REPAIR PROTEIN RAD5"/>
    <property type="match status" value="1"/>
</dbReference>
<evidence type="ECO:0000256" key="8">
    <source>
        <dbReference type="ARBA" id="ARBA00022806"/>
    </source>
</evidence>
<protein>
    <submittedName>
        <fullName evidence="18">SNF2 family N-terminal domain-containing protein</fullName>
    </submittedName>
</protein>
<dbReference type="CDD" id="cd18793">
    <property type="entry name" value="SF2_C_SNF"/>
    <property type="match status" value="1"/>
</dbReference>
<keyword evidence="5" id="KW-0227">DNA damage</keyword>
<dbReference type="SMART" id="SM00487">
    <property type="entry name" value="DEXDc"/>
    <property type="match status" value="1"/>
</dbReference>
<evidence type="ECO:0000256" key="6">
    <source>
        <dbReference type="ARBA" id="ARBA00022771"/>
    </source>
</evidence>
<keyword evidence="4" id="KW-0547">Nucleotide-binding</keyword>
<evidence type="ECO:0000256" key="2">
    <source>
        <dbReference type="ARBA" id="ARBA00007025"/>
    </source>
</evidence>
<keyword evidence="12" id="KW-0539">Nucleus</keyword>
<dbReference type="InterPro" id="IPR018957">
    <property type="entry name" value="Znf_C3HC4_RING-type"/>
</dbReference>
<evidence type="ECO:0000259" key="16">
    <source>
        <dbReference type="PROSITE" id="PS51192"/>
    </source>
</evidence>
<feature type="domain" description="Helicase ATP-binding" evidence="16">
    <location>
        <begin position="507"/>
        <end position="730"/>
    </location>
</feature>
<dbReference type="Pfam" id="PF00176">
    <property type="entry name" value="SNF2-rel_dom"/>
    <property type="match status" value="1"/>
</dbReference>
<comment type="subcellular location">
    <subcellularLocation>
        <location evidence="1">Nucleus</location>
    </subcellularLocation>
</comment>
<keyword evidence="3" id="KW-0479">Metal-binding</keyword>
<feature type="domain" description="Helicase C-terminal" evidence="17">
    <location>
        <begin position="1010"/>
        <end position="1161"/>
    </location>
</feature>
<feature type="domain" description="RING-type" evidence="15">
    <location>
        <begin position="919"/>
        <end position="963"/>
    </location>
</feature>
<gene>
    <name evidence="18" type="ORF">DB88DRAFT_489271</name>
</gene>
<dbReference type="GO" id="GO:0006281">
    <property type="term" value="P:DNA repair"/>
    <property type="evidence" value="ECO:0007669"/>
    <property type="project" value="UniProtKB-KW"/>
</dbReference>
<dbReference type="InterPro" id="IPR013083">
    <property type="entry name" value="Znf_RING/FYVE/PHD"/>
</dbReference>
<dbReference type="Pfam" id="PF00097">
    <property type="entry name" value="zf-C3HC4"/>
    <property type="match status" value="1"/>
</dbReference>
<dbReference type="PANTHER" id="PTHR45626">
    <property type="entry name" value="TRANSCRIPTION TERMINATION FACTOR 2-RELATED"/>
    <property type="match status" value="1"/>
</dbReference>
<dbReference type="Pfam" id="PF00271">
    <property type="entry name" value="Helicase_C"/>
    <property type="match status" value="1"/>
</dbReference>
<evidence type="ECO:0000256" key="3">
    <source>
        <dbReference type="ARBA" id="ARBA00022723"/>
    </source>
</evidence>
<evidence type="ECO:0000313" key="19">
    <source>
        <dbReference type="Proteomes" id="UP001182556"/>
    </source>
</evidence>
<keyword evidence="10" id="KW-0067">ATP-binding</keyword>
<dbReference type="Proteomes" id="UP001182556">
    <property type="component" value="Unassembled WGS sequence"/>
</dbReference>
<evidence type="ECO:0000256" key="4">
    <source>
        <dbReference type="ARBA" id="ARBA00022741"/>
    </source>
</evidence>
<feature type="compositionally biased region" description="Low complexity" evidence="14">
    <location>
        <begin position="42"/>
        <end position="53"/>
    </location>
</feature>
<dbReference type="Gene3D" id="3.40.50.300">
    <property type="entry name" value="P-loop containing nucleotide triphosphate hydrolases"/>
    <property type="match status" value="2"/>
</dbReference>
<dbReference type="GO" id="GO:0008270">
    <property type="term" value="F:zinc ion binding"/>
    <property type="evidence" value="ECO:0007669"/>
    <property type="project" value="UniProtKB-KW"/>
</dbReference>
<dbReference type="InterPro" id="IPR001650">
    <property type="entry name" value="Helicase_C-like"/>
</dbReference>
<feature type="compositionally biased region" description="Low complexity" evidence="14">
    <location>
        <begin position="87"/>
        <end position="106"/>
    </location>
</feature>
<dbReference type="InterPro" id="IPR014905">
    <property type="entry name" value="HIRAN"/>
</dbReference>
<sequence length="1188" mass="131612">MSAPSSPTSRRSEPDLFFPASDSEDEEIAPNPSTRASPIPLASSSSSTTASSSRLRTNGLSNHAAPRSSSPDIVALPSKGNLTPPIASSSLKRPSPSRTPSTSAPPGFVHGYLGEFVCEGWSLSKGKGYCSPGSKVVFERPKASKGGESESKSLMTGKEKLGPARLVNGKMVHAKGKVTAGKQMTLSQMMAKKATPAASKKATTKPVVDQIIRFRNERGFGKVGRLSVGEAGFLVHLLDTGIISLAGQVIDCPEVLTTGATILLNVKVYLTRQAFEKVEKEGREENGTFWQEQKETIEEEAMRKRKDALGALFSRIGVKPIQSNALLMAQKKNGQAAQINEASLKHFPDTTGAIADRKRSVSPSVSRVTSVDKSKGKTSAGNSDEEDDEDSGDEAEKLDEQQMNEIDSIYRKAQMGDHRLEETDPPDTFLYTLRPYQKQALTWMNGRETGDASVRDQSLHPLWEEYAFRQERSADEPILIEDDDDFIDPSRKFYWNPYSGELSMTFPTSNTKAKGGILADAMGMGKTCMMASLLHLNREGDIENPATATDPAEEGPAPKKPKFKQVTLSNQWRAVPTAPKAPSEPPRATLVVCPVSLASQWHEELGKMSEKGTMSSFLWYGNDRTDIDKLLAQEGKKKVDVIITSYGTLASEFQKWRKLKDKPSYEGGSIYDHEFLRIVLDEAHNIKNRTALVSKACYELKGQRRWALTGTPIVNRLDDLYSLLHFLRLEPWGHYSFFRSFVTVPFLNQDPKALNVVQYILESCLLRREKTMRDKDGRLIVDLPPKTTDVQVLDFSRPERKIYKHLEDRAKRRFIQLDAEGRAMSNYTSILAMLMKLRQCVDHPLLVLGKGANEAEETDRLLEADAGDETGSLKQMIAAYAGGKGTDNGADDEGGSNADGNYALQVLKELEEAETESECFMCTGEIFDEVLLPCYHRGCQDCIVNYLGSCEDQNKPAKCPVCDKGPISLSDLRSVQRRRKRLNPLTGHVEAETAVTIGKVDLVSSTKLRALARKLETMRAEDPEFKALVFSQFTSFLDLIEPILTKEGIKWLRFDGSMSQSQRAATIEEFGKKSKEPVILLISLKAGGVGLNLTMANHVFMMDTWWNEAIEQQAIDRVHRLGQNKPVFVTRYIIKGTVEKRIMKIQRSKTALVNASLSGGAQRDKQASLADIKKIFGLDEDDSEDEVY</sequence>
<dbReference type="InterPro" id="IPR014001">
    <property type="entry name" value="Helicase_ATP-bd"/>
</dbReference>
<dbReference type="SMART" id="SM00910">
    <property type="entry name" value="HIRAN"/>
    <property type="match status" value="1"/>
</dbReference>
<proteinExistence type="inferred from homology"/>
<dbReference type="PROSITE" id="PS50089">
    <property type="entry name" value="ZF_RING_2"/>
    <property type="match status" value="1"/>
</dbReference>
<dbReference type="SUPFAM" id="SSF57850">
    <property type="entry name" value="RING/U-box"/>
    <property type="match status" value="1"/>
</dbReference>
<feature type="region of interest" description="Disordered" evidence="14">
    <location>
        <begin position="542"/>
        <end position="564"/>
    </location>
</feature>
<dbReference type="Pfam" id="PF08797">
    <property type="entry name" value="HIRAN"/>
    <property type="match status" value="1"/>
</dbReference>
<evidence type="ECO:0000256" key="10">
    <source>
        <dbReference type="ARBA" id="ARBA00022840"/>
    </source>
</evidence>
<dbReference type="GO" id="GO:0003676">
    <property type="term" value="F:nucleic acid binding"/>
    <property type="evidence" value="ECO:0007669"/>
    <property type="project" value="InterPro"/>
</dbReference>
<evidence type="ECO:0000256" key="11">
    <source>
        <dbReference type="ARBA" id="ARBA00023204"/>
    </source>
</evidence>
<feature type="compositionally biased region" description="Polar residues" evidence="14">
    <location>
        <begin position="54"/>
        <end position="71"/>
    </location>
</feature>
<feature type="region of interest" description="Disordered" evidence="14">
    <location>
        <begin position="1"/>
        <end position="106"/>
    </location>
</feature>
<keyword evidence="7" id="KW-0378">Hydrolase</keyword>
<dbReference type="GO" id="GO:0004386">
    <property type="term" value="F:helicase activity"/>
    <property type="evidence" value="ECO:0007669"/>
    <property type="project" value="UniProtKB-KW"/>
</dbReference>
<evidence type="ECO:0000256" key="9">
    <source>
        <dbReference type="ARBA" id="ARBA00022833"/>
    </source>
</evidence>
<evidence type="ECO:0000256" key="7">
    <source>
        <dbReference type="ARBA" id="ARBA00022801"/>
    </source>
</evidence>
<dbReference type="CDD" id="cd18008">
    <property type="entry name" value="DEXDc_SHPRH-like"/>
    <property type="match status" value="1"/>
</dbReference>
<keyword evidence="11" id="KW-0234">DNA repair</keyword>
<organism evidence="18 19">
    <name type="scientific">Papiliotrema laurentii</name>
    <name type="common">Cryptococcus laurentii</name>
    <dbReference type="NCBI Taxonomy" id="5418"/>
    <lineage>
        <taxon>Eukaryota</taxon>
        <taxon>Fungi</taxon>
        <taxon>Dikarya</taxon>
        <taxon>Basidiomycota</taxon>
        <taxon>Agaricomycotina</taxon>
        <taxon>Tremellomycetes</taxon>
        <taxon>Tremellales</taxon>
        <taxon>Rhynchogastremaceae</taxon>
        <taxon>Papiliotrema</taxon>
    </lineage>
</organism>
<evidence type="ECO:0000256" key="14">
    <source>
        <dbReference type="SAM" id="MobiDB-lite"/>
    </source>
</evidence>
<dbReference type="GO" id="GO:0008094">
    <property type="term" value="F:ATP-dependent activity, acting on DNA"/>
    <property type="evidence" value="ECO:0007669"/>
    <property type="project" value="TreeGrafter"/>
</dbReference>